<comment type="function">
    <text evidence="7">Catalyzes the GTP-dependent phosphorylation of 5-hydroxy-L-lysine.</text>
</comment>
<dbReference type="PANTHER" id="PTHR21064">
    <property type="entry name" value="AMINOGLYCOSIDE PHOSPHOTRANSFERASE DOMAIN-CONTAINING PROTEIN-RELATED"/>
    <property type="match status" value="1"/>
</dbReference>
<dbReference type="SUPFAM" id="SSF56112">
    <property type="entry name" value="Protein kinase-like (PK-like)"/>
    <property type="match status" value="1"/>
</dbReference>
<feature type="domain" description="Aminoglycoside phosphotransferase" evidence="10">
    <location>
        <begin position="35"/>
        <end position="310"/>
    </location>
</feature>
<comment type="catalytic activity">
    <reaction evidence="6">
        <text>(5R)-5-hydroxy-L-lysine + GTP = (5R)-5-phosphooxy-L-lysine + GDP + H(+)</text>
        <dbReference type="Rhea" id="RHEA:19049"/>
        <dbReference type="ChEBI" id="CHEBI:15378"/>
        <dbReference type="ChEBI" id="CHEBI:37565"/>
        <dbReference type="ChEBI" id="CHEBI:57882"/>
        <dbReference type="ChEBI" id="CHEBI:58189"/>
        <dbReference type="ChEBI" id="CHEBI:58357"/>
        <dbReference type="EC" id="2.7.1.81"/>
    </reaction>
</comment>
<keyword evidence="11" id="KW-1185">Reference proteome</keyword>
<dbReference type="AlphaFoldDB" id="A0A8B7XNI9"/>
<dbReference type="GeneID" id="110974803"/>
<evidence type="ECO:0000313" key="12">
    <source>
        <dbReference type="RefSeq" id="XP_022082379.1"/>
    </source>
</evidence>
<evidence type="ECO:0000313" key="11">
    <source>
        <dbReference type="Proteomes" id="UP000694845"/>
    </source>
</evidence>
<dbReference type="KEGG" id="aplc:110974803"/>
<organism evidence="11 12">
    <name type="scientific">Acanthaster planci</name>
    <name type="common">Crown-of-thorns starfish</name>
    <dbReference type="NCBI Taxonomy" id="133434"/>
    <lineage>
        <taxon>Eukaryota</taxon>
        <taxon>Metazoa</taxon>
        <taxon>Echinodermata</taxon>
        <taxon>Eleutherozoa</taxon>
        <taxon>Asterozoa</taxon>
        <taxon>Asteroidea</taxon>
        <taxon>Valvatacea</taxon>
        <taxon>Valvatida</taxon>
        <taxon>Acanthasteridae</taxon>
        <taxon>Acanthaster</taxon>
    </lineage>
</organism>
<dbReference type="Proteomes" id="UP000694845">
    <property type="component" value="Unplaced"/>
</dbReference>
<dbReference type="InterPro" id="IPR050249">
    <property type="entry name" value="Pseudomonas-type_ThrB"/>
</dbReference>
<dbReference type="RefSeq" id="XP_022082379.1">
    <property type="nucleotide sequence ID" value="XM_022226687.1"/>
</dbReference>
<keyword evidence="5" id="KW-0418">Kinase</keyword>
<evidence type="ECO:0000256" key="2">
    <source>
        <dbReference type="ARBA" id="ARBA00006219"/>
    </source>
</evidence>
<evidence type="ECO:0000256" key="4">
    <source>
        <dbReference type="ARBA" id="ARBA00022679"/>
    </source>
</evidence>
<sequence>MDAPCISGTVPKPYVTEKEVEQLLARLYSLQAIQIKELPSYEDRTFFLRTVPDKGLNGQTQFILKVLNAEITSQLPSAVAVQMEILDYLKGFPQLKCQVPVTTMEGKLLSYEMLRNDWKNGDGVVRHQDALSAVRMFYYLPGQSLDNLAPLPPPFLYKVGQHIGHLQQVLQTFPGDIEPLKQKEKVFSWSYRNLLHVKQHLGVVEDPRQRALLEDVLEVFRKNVVPILGELRKGIVVHDCNNFNILTTVCEAGCNTDQAEERMTRDFQISGVIDFDETMHAALVNEIAISMMYLMLCCDEPLEGAAHLLAGFESRSPLPQRERGLLRVLIAGRFVLSLVYSVLLAKLHPENDYLTNTQGKGWKCLELLWKQGEEDLMNYWDQIRQLHG</sequence>
<proteinExistence type="inferred from homology"/>
<name>A0A8B7XNI9_ACAPL</name>
<evidence type="ECO:0000256" key="1">
    <source>
        <dbReference type="ARBA" id="ARBA00004496"/>
    </source>
</evidence>
<accession>A0A8B7XNI9</accession>
<comment type="similarity">
    <text evidence="2">Belongs to the aminoglycoside phosphotransferase family.</text>
</comment>
<evidence type="ECO:0000259" key="10">
    <source>
        <dbReference type="Pfam" id="PF01636"/>
    </source>
</evidence>
<dbReference type="InterPro" id="IPR011009">
    <property type="entry name" value="Kinase-like_dom_sf"/>
</dbReference>
<comment type="subcellular location">
    <subcellularLocation>
        <location evidence="1">Cytoplasm</location>
    </subcellularLocation>
</comment>
<dbReference type="OrthoDB" id="9973935at2759"/>
<reference evidence="12" key="1">
    <citation type="submission" date="2025-08" db="UniProtKB">
        <authorList>
            <consortium name="RefSeq"/>
        </authorList>
    </citation>
    <scope>IDENTIFICATION</scope>
</reference>
<keyword evidence="3" id="KW-0963">Cytoplasm</keyword>
<evidence type="ECO:0000256" key="8">
    <source>
        <dbReference type="ARBA" id="ARBA00038873"/>
    </source>
</evidence>
<evidence type="ECO:0000256" key="9">
    <source>
        <dbReference type="ARBA" id="ARBA00040505"/>
    </source>
</evidence>
<gene>
    <name evidence="12" type="primary">LOC110974803</name>
</gene>
<dbReference type="EC" id="2.7.1.81" evidence="8"/>
<dbReference type="Pfam" id="PF01636">
    <property type="entry name" value="APH"/>
    <property type="match status" value="1"/>
</dbReference>
<dbReference type="Gene3D" id="3.90.1200.10">
    <property type="match status" value="1"/>
</dbReference>
<evidence type="ECO:0000256" key="6">
    <source>
        <dbReference type="ARBA" id="ARBA00036820"/>
    </source>
</evidence>
<dbReference type="GO" id="GO:0047992">
    <property type="term" value="F:hydroxylysine kinase activity"/>
    <property type="evidence" value="ECO:0007669"/>
    <property type="project" value="UniProtKB-EC"/>
</dbReference>
<dbReference type="PANTHER" id="PTHR21064:SF1">
    <property type="entry name" value="HYDROXYLYSINE KINASE"/>
    <property type="match status" value="1"/>
</dbReference>
<protein>
    <recommendedName>
        <fullName evidence="9">Hydroxylysine kinase</fullName>
        <ecNumber evidence="8">2.7.1.81</ecNumber>
    </recommendedName>
</protein>
<dbReference type="InterPro" id="IPR002575">
    <property type="entry name" value="Aminoglycoside_PTrfase"/>
</dbReference>
<dbReference type="OMA" id="QNDANEY"/>
<keyword evidence="4" id="KW-0808">Transferase</keyword>
<evidence type="ECO:0000256" key="3">
    <source>
        <dbReference type="ARBA" id="ARBA00022490"/>
    </source>
</evidence>
<evidence type="ECO:0000256" key="7">
    <source>
        <dbReference type="ARBA" id="ARBA00037368"/>
    </source>
</evidence>
<dbReference type="GO" id="GO:0005737">
    <property type="term" value="C:cytoplasm"/>
    <property type="evidence" value="ECO:0007669"/>
    <property type="project" value="UniProtKB-SubCell"/>
</dbReference>
<evidence type="ECO:0000256" key="5">
    <source>
        <dbReference type="ARBA" id="ARBA00022777"/>
    </source>
</evidence>